<protein>
    <submittedName>
        <fullName evidence="1">Uncharacterized protein</fullName>
    </submittedName>
</protein>
<sequence>MVHIGSKEGTIAWIELLLRELRHHVAVPVDSSEWSEDTLGTLLSAAGMMVALRGCTRLLESFGEVVQRDADVLAWISSSVDVMLSSSDDPTVATCIQLLLRPTCEHLNVIVQVHPRSI</sequence>
<proteinExistence type="predicted"/>
<evidence type="ECO:0000313" key="1">
    <source>
        <dbReference type="EMBL" id="RHY71954.1"/>
    </source>
</evidence>
<dbReference type="EMBL" id="QUTB01002614">
    <property type="protein sequence ID" value="RHY71954.1"/>
    <property type="molecule type" value="Genomic_DNA"/>
</dbReference>
<accession>A0A3R6ZNM4</accession>
<gene>
    <name evidence="1" type="ORF">DYB34_012997</name>
</gene>
<organism evidence="1 2">
    <name type="scientific">Aphanomyces astaci</name>
    <name type="common">Crayfish plague agent</name>
    <dbReference type="NCBI Taxonomy" id="112090"/>
    <lineage>
        <taxon>Eukaryota</taxon>
        <taxon>Sar</taxon>
        <taxon>Stramenopiles</taxon>
        <taxon>Oomycota</taxon>
        <taxon>Saprolegniomycetes</taxon>
        <taxon>Saprolegniales</taxon>
        <taxon>Verrucalvaceae</taxon>
        <taxon>Aphanomyces</taxon>
    </lineage>
</organism>
<name>A0A3R6ZNM4_APHAT</name>
<evidence type="ECO:0000313" key="2">
    <source>
        <dbReference type="Proteomes" id="UP000283543"/>
    </source>
</evidence>
<dbReference type="AlphaFoldDB" id="A0A3R6ZNM4"/>
<dbReference type="Proteomes" id="UP000283543">
    <property type="component" value="Unassembled WGS sequence"/>
</dbReference>
<reference evidence="1 2" key="1">
    <citation type="submission" date="2018-08" db="EMBL/GenBank/DDBJ databases">
        <title>Aphanomyces genome sequencing and annotation.</title>
        <authorList>
            <person name="Minardi D."/>
            <person name="Oidtmann B."/>
            <person name="Van Der Giezen M."/>
            <person name="Studholme D.J."/>
        </authorList>
    </citation>
    <scope>NUCLEOTIDE SEQUENCE [LARGE SCALE GENOMIC DNA]</scope>
    <source>
        <strain evidence="1 2">Si</strain>
    </source>
</reference>
<feature type="non-terminal residue" evidence="1">
    <location>
        <position position="118"/>
    </location>
</feature>
<comment type="caution">
    <text evidence="1">The sequence shown here is derived from an EMBL/GenBank/DDBJ whole genome shotgun (WGS) entry which is preliminary data.</text>
</comment>